<gene>
    <name evidence="3" type="ORF">ABS766_08215</name>
</gene>
<accession>A0ABW8YVR3</accession>
<dbReference type="PROSITE" id="PS50980">
    <property type="entry name" value="COA_CT_NTER"/>
    <property type="match status" value="1"/>
</dbReference>
<dbReference type="SUPFAM" id="SSF52096">
    <property type="entry name" value="ClpP/crotonase"/>
    <property type="match status" value="2"/>
</dbReference>
<proteinExistence type="predicted"/>
<dbReference type="InterPro" id="IPR011763">
    <property type="entry name" value="COA_CT_C"/>
</dbReference>
<dbReference type="PANTHER" id="PTHR22855:SF13">
    <property type="entry name" value="METHYLCROTONOYL-COA CARBOXYLASE BETA CHAIN, MITOCHONDRIAL"/>
    <property type="match status" value="1"/>
</dbReference>
<dbReference type="InterPro" id="IPR011762">
    <property type="entry name" value="COA_CT_N"/>
</dbReference>
<sequence>MDINFNKNEDHNKLLLSDLKRKLAHVKLGGGEKRIAKLHGEGKMTARERIDYLLDANAPRIEIGAFAGDGMYADHGGCPSGGVVVEIGYVQGRQCIVVANDATVKAGAWFPITGKKNLRAQEIAIENRLPIIYLVDSAGVYLPLQDEIFPDKEHFGRIFRNNAIMSSMGITQIAAVMGSCVAGGAYLPIMCDEALIVDKTGSIFLAGSYLVKAAIGENIDNETLGGATTHSEISGVTDYKAKDDKDALDTIKNIVDKIGDFDKAGFNRKAAAKPALDEKELYGLLPKARNEQYDMLEIIKRLVDDSEFEEYKEGYGQTLITGYARIDGWAVGIVANQRKVVKSKKGEMQFGGVIYSDSADKATRFIANCNQKKIPLVFLQDVTGFMVGSKSEHGGIIKDGAKMVNAVSNSVVPKFTIVVGNSYGAGNYAMCGKAYDPRLIAAWPSAELAVMGGAQAAKVLMQIEAHSLKAKGEAVDAEKEEALFKKIKAKYDEQVSPYYAAARLWTDGIIDPLDTRKWISMGIEAANHAPIEKPFNMGILQV</sequence>
<name>A0ABW8YVR3_9FLAO</name>
<feature type="domain" description="CoA carboxyltransferase N-terminal" evidence="1">
    <location>
        <begin position="12"/>
        <end position="270"/>
    </location>
</feature>
<dbReference type="EMBL" id="JBELPZ010000006">
    <property type="protein sequence ID" value="MFL9844401.1"/>
    <property type="molecule type" value="Genomic_DNA"/>
</dbReference>
<keyword evidence="4" id="KW-1185">Reference proteome</keyword>
<organism evidence="3 4">
    <name type="scientific">Flavobacterium rhizosphaerae</name>
    <dbReference type="NCBI Taxonomy" id="3163298"/>
    <lineage>
        <taxon>Bacteria</taxon>
        <taxon>Pseudomonadati</taxon>
        <taxon>Bacteroidota</taxon>
        <taxon>Flavobacteriia</taxon>
        <taxon>Flavobacteriales</taxon>
        <taxon>Flavobacteriaceae</taxon>
        <taxon>Flavobacterium</taxon>
    </lineage>
</organism>
<feature type="domain" description="CoA carboxyltransferase C-terminal" evidence="2">
    <location>
        <begin position="275"/>
        <end position="533"/>
    </location>
</feature>
<dbReference type="Gene3D" id="3.90.226.10">
    <property type="entry name" value="2-enoyl-CoA Hydratase, Chain A, domain 1"/>
    <property type="match status" value="2"/>
</dbReference>
<evidence type="ECO:0000313" key="3">
    <source>
        <dbReference type="EMBL" id="MFL9844401.1"/>
    </source>
</evidence>
<dbReference type="RefSeq" id="WP_408084650.1">
    <property type="nucleotide sequence ID" value="NZ_JBELPZ010000006.1"/>
</dbReference>
<dbReference type="Pfam" id="PF01039">
    <property type="entry name" value="Carboxyl_trans"/>
    <property type="match status" value="1"/>
</dbReference>
<dbReference type="InterPro" id="IPR034733">
    <property type="entry name" value="AcCoA_carboxyl_beta"/>
</dbReference>
<dbReference type="GO" id="GO:0016740">
    <property type="term" value="F:transferase activity"/>
    <property type="evidence" value="ECO:0007669"/>
    <property type="project" value="UniProtKB-KW"/>
</dbReference>
<dbReference type="InterPro" id="IPR029045">
    <property type="entry name" value="ClpP/crotonase-like_dom_sf"/>
</dbReference>
<protein>
    <submittedName>
        <fullName evidence="3">Carboxyl transferase domain-containing protein</fullName>
    </submittedName>
</protein>
<dbReference type="PROSITE" id="PS50989">
    <property type="entry name" value="COA_CT_CTER"/>
    <property type="match status" value="1"/>
</dbReference>
<dbReference type="PANTHER" id="PTHR22855">
    <property type="entry name" value="ACETYL, PROPIONYL, PYRUVATE, AND GLUTACONYL CARBOXYLASE-RELATED"/>
    <property type="match status" value="1"/>
</dbReference>
<keyword evidence="3" id="KW-0808">Transferase</keyword>
<reference evidence="3 4" key="1">
    <citation type="submission" date="2024-06" db="EMBL/GenBank/DDBJ databases">
        <authorList>
            <person name="Kaempfer P."/>
            <person name="Viver T."/>
        </authorList>
    </citation>
    <scope>NUCLEOTIDE SEQUENCE [LARGE SCALE GENOMIC DNA]</scope>
    <source>
        <strain evidence="3 4">ST-119</strain>
    </source>
</reference>
<evidence type="ECO:0000259" key="2">
    <source>
        <dbReference type="PROSITE" id="PS50989"/>
    </source>
</evidence>
<evidence type="ECO:0000259" key="1">
    <source>
        <dbReference type="PROSITE" id="PS50980"/>
    </source>
</evidence>
<comment type="caution">
    <text evidence="3">The sequence shown here is derived from an EMBL/GenBank/DDBJ whole genome shotgun (WGS) entry which is preliminary data.</text>
</comment>
<dbReference type="Proteomes" id="UP001629156">
    <property type="component" value="Unassembled WGS sequence"/>
</dbReference>
<dbReference type="InterPro" id="IPR045190">
    <property type="entry name" value="MCCB/AccD1-like"/>
</dbReference>
<evidence type="ECO:0000313" key="4">
    <source>
        <dbReference type="Proteomes" id="UP001629156"/>
    </source>
</evidence>